<proteinExistence type="predicted"/>
<evidence type="ECO:0000313" key="3">
    <source>
        <dbReference type="Proteomes" id="UP001172673"/>
    </source>
</evidence>
<name>A0AA39CFS8_9EURO</name>
<keyword evidence="3" id="KW-1185">Reference proteome</keyword>
<accession>A0AA39CFS8</accession>
<dbReference type="AlphaFoldDB" id="A0AA39CFS8"/>
<evidence type="ECO:0000256" key="1">
    <source>
        <dbReference type="SAM" id="MobiDB-lite"/>
    </source>
</evidence>
<dbReference type="EMBL" id="JAPDRK010000013">
    <property type="protein sequence ID" value="KAJ9606550.1"/>
    <property type="molecule type" value="Genomic_DNA"/>
</dbReference>
<organism evidence="2 3">
    <name type="scientific">Cladophialophora chaetospira</name>
    <dbReference type="NCBI Taxonomy" id="386627"/>
    <lineage>
        <taxon>Eukaryota</taxon>
        <taxon>Fungi</taxon>
        <taxon>Dikarya</taxon>
        <taxon>Ascomycota</taxon>
        <taxon>Pezizomycotina</taxon>
        <taxon>Eurotiomycetes</taxon>
        <taxon>Chaetothyriomycetidae</taxon>
        <taxon>Chaetothyriales</taxon>
        <taxon>Herpotrichiellaceae</taxon>
        <taxon>Cladophialophora</taxon>
    </lineage>
</organism>
<evidence type="ECO:0000313" key="2">
    <source>
        <dbReference type="EMBL" id="KAJ9606550.1"/>
    </source>
</evidence>
<protein>
    <submittedName>
        <fullName evidence="2">Uncharacterized protein</fullName>
    </submittedName>
</protein>
<reference evidence="2" key="1">
    <citation type="submission" date="2022-10" db="EMBL/GenBank/DDBJ databases">
        <title>Culturing micro-colonial fungi from biological soil crusts in the Mojave desert and describing Neophaeococcomyces mojavensis, and introducing the new genera and species Taxawa tesnikishii.</title>
        <authorList>
            <person name="Kurbessoian T."/>
            <person name="Stajich J.E."/>
        </authorList>
    </citation>
    <scope>NUCLEOTIDE SEQUENCE</scope>
    <source>
        <strain evidence="2">TK_41</strain>
    </source>
</reference>
<feature type="compositionally biased region" description="Basic and acidic residues" evidence="1">
    <location>
        <begin position="226"/>
        <end position="250"/>
    </location>
</feature>
<comment type="caution">
    <text evidence="2">The sequence shown here is derived from an EMBL/GenBank/DDBJ whole genome shotgun (WGS) entry which is preliminary data.</text>
</comment>
<gene>
    <name evidence="2" type="ORF">H2200_008558</name>
</gene>
<dbReference type="Proteomes" id="UP001172673">
    <property type="component" value="Unassembled WGS sequence"/>
</dbReference>
<feature type="region of interest" description="Disordered" evidence="1">
    <location>
        <begin position="215"/>
        <end position="250"/>
    </location>
</feature>
<sequence>MANSILRTYANAITAEEKKFILDTVPALGDFNGILESFNSELRTIVEEHELTVRKRASLLKILQENSEAVERGRTHLVDTALNDIMGFRQVAISHYAGIRDNFRALDEALTAVELQRSLSTKKRFVVFMWRLQRISTWQIPRYLFHHDPKLRAIYRNLYIADSPILTTALRARPFDAAETDLKCIFCHDHATKDPYLPVLKEVCERHYPVTSTATTVFPSGNNERPGQDNEEREANKVREPEHDAEAAGKRTDIFISNSSDTTPGNSGDTVPAYGLTPCCKTTCHPSCLIPQTDRSEICHVCGANWENYLGWQVEMHELRIRQIYMHLAEWDAEDLQESQEDDV</sequence>
<feature type="compositionally biased region" description="Polar residues" evidence="1">
    <location>
        <begin position="215"/>
        <end position="225"/>
    </location>
</feature>